<dbReference type="InterPro" id="IPR010496">
    <property type="entry name" value="AL/BT2_dom"/>
</dbReference>
<comment type="caution">
    <text evidence="3">The sequence shown here is derived from an EMBL/GenBank/DDBJ whole genome shotgun (WGS) entry which is preliminary data.</text>
</comment>
<dbReference type="Pfam" id="PF06439">
    <property type="entry name" value="3keto-disac_hyd"/>
    <property type="match status" value="1"/>
</dbReference>
<evidence type="ECO:0000313" key="3">
    <source>
        <dbReference type="EMBL" id="MCW1922066.1"/>
    </source>
</evidence>
<feature type="domain" description="3-keto-alpha-glucoside-1,2-lyase/3-keto-2-hydroxy-glucal hydratase" evidence="2">
    <location>
        <begin position="30"/>
        <end position="224"/>
    </location>
</feature>
<accession>A0ABT3GEN5</accession>
<protein>
    <submittedName>
        <fullName evidence="3">DUF1080 domain-containing protein</fullName>
    </submittedName>
</protein>
<evidence type="ECO:0000256" key="1">
    <source>
        <dbReference type="SAM" id="SignalP"/>
    </source>
</evidence>
<proteinExistence type="predicted"/>
<sequence>MPVRPILSSFVLPFVFIATPLAAADEAPAFQPLFNGRDLSGWVDVNTSPATWTVKDDLLICTGNPIGVMRSEKQYENFILQIEWRHMKEGGNSGVFVWSEGTPAPGQRLPKGMEVQMLELQWLRLNPKADGSPNHPGYVSGELFGANGLQAVPDFPRGERSMSKEMRCNGVGEWNRYEVVCVDGVIKLSINGKFVNGMSQASVRKGYLCLEAEGSEIHFRNIRLLELPGGMATAEQTAPVIAK</sequence>
<organism evidence="3 4">
    <name type="scientific">Luteolibacter arcticus</name>
    <dbReference type="NCBI Taxonomy" id="1581411"/>
    <lineage>
        <taxon>Bacteria</taxon>
        <taxon>Pseudomonadati</taxon>
        <taxon>Verrucomicrobiota</taxon>
        <taxon>Verrucomicrobiia</taxon>
        <taxon>Verrucomicrobiales</taxon>
        <taxon>Verrucomicrobiaceae</taxon>
        <taxon>Luteolibacter</taxon>
    </lineage>
</organism>
<evidence type="ECO:0000313" key="4">
    <source>
        <dbReference type="Proteomes" id="UP001320876"/>
    </source>
</evidence>
<feature type="signal peptide" evidence="1">
    <location>
        <begin position="1"/>
        <end position="23"/>
    </location>
</feature>
<keyword evidence="1" id="KW-0732">Signal</keyword>
<evidence type="ECO:0000259" key="2">
    <source>
        <dbReference type="Pfam" id="PF06439"/>
    </source>
</evidence>
<dbReference type="RefSeq" id="WP_264486176.1">
    <property type="nucleotide sequence ID" value="NZ_JAPDDT010000002.1"/>
</dbReference>
<name>A0ABT3GEN5_9BACT</name>
<dbReference type="EMBL" id="JAPDDT010000002">
    <property type="protein sequence ID" value="MCW1922066.1"/>
    <property type="molecule type" value="Genomic_DNA"/>
</dbReference>
<dbReference type="Gene3D" id="2.60.120.560">
    <property type="entry name" value="Exo-inulinase, domain 1"/>
    <property type="match status" value="1"/>
</dbReference>
<reference evidence="3 4" key="1">
    <citation type="submission" date="2022-10" db="EMBL/GenBank/DDBJ databases">
        <title>Luteolibacter arcticus strain CCTCC AB 2014275, whole genome shotgun sequencing project.</title>
        <authorList>
            <person name="Zhao G."/>
            <person name="Shen L."/>
        </authorList>
    </citation>
    <scope>NUCLEOTIDE SEQUENCE [LARGE SCALE GENOMIC DNA]</scope>
    <source>
        <strain evidence="3 4">CCTCC AB 2014275</strain>
    </source>
</reference>
<gene>
    <name evidence="3" type="ORF">OKA05_05845</name>
</gene>
<feature type="chain" id="PRO_5046311824" evidence="1">
    <location>
        <begin position="24"/>
        <end position="243"/>
    </location>
</feature>
<keyword evidence="4" id="KW-1185">Reference proteome</keyword>
<dbReference type="Proteomes" id="UP001320876">
    <property type="component" value="Unassembled WGS sequence"/>
</dbReference>